<gene>
    <name evidence="2" type="ORF">HYPSUDRAFT_332882</name>
</gene>
<protein>
    <recommendedName>
        <fullName evidence="4">Secreted protein</fullName>
    </recommendedName>
</protein>
<evidence type="ECO:0000313" key="2">
    <source>
        <dbReference type="EMBL" id="KJA15895.1"/>
    </source>
</evidence>
<keyword evidence="1" id="KW-0732">Signal</keyword>
<evidence type="ECO:0000256" key="1">
    <source>
        <dbReference type="SAM" id="SignalP"/>
    </source>
</evidence>
<reference evidence="3" key="1">
    <citation type="submission" date="2014-04" db="EMBL/GenBank/DDBJ databases">
        <title>Evolutionary Origins and Diversification of the Mycorrhizal Mutualists.</title>
        <authorList>
            <consortium name="DOE Joint Genome Institute"/>
            <consortium name="Mycorrhizal Genomics Consortium"/>
            <person name="Kohler A."/>
            <person name="Kuo A."/>
            <person name="Nagy L.G."/>
            <person name="Floudas D."/>
            <person name="Copeland A."/>
            <person name="Barry K.W."/>
            <person name="Cichocki N."/>
            <person name="Veneault-Fourrey C."/>
            <person name="LaButti K."/>
            <person name="Lindquist E.A."/>
            <person name="Lipzen A."/>
            <person name="Lundell T."/>
            <person name="Morin E."/>
            <person name="Murat C."/>
            <person name="Riley R."/>
            <person name="Ohm R."/>
            <person name="Sun H."/>
            <person name="Tunlid A."/>
            <person name="Henrissat B."/>
            <person name="Grigoriev I.V."/>
            <person name="Hibbett D.S."/>
            <person name="Martin F."/>
        </authorList>
    </citation>
    <scope>NUCLEOTIDE SEQUENCE [LARGE SCALE GENOMIC DNA]</scope>
    <source>
        <strain evidence="3">FD-334 SS-4</strain>
    </source>
</reference>
<dbReference type="AlphaFoldDB" id="A0A0D2P652"/>
<feature type="signal peptide" evidence="1">
    <location>
        <begin position="1"/>
        <end position="22"/>
    </location>
</feature>
<name>A0A0D2P652_HYPSF</name>
<feature type="chain" id="PRO_5002249139" description="Secreted protein" evidence="1">
    <location>
        <begin position="23"/>
        <end position="144"/>
    </location>
</feature>
<evidence type="ECO:0008006" key="4">
    <source>
        <dbReference type="Google" id="ProtNLM"/>
    </source>
</evidence>
<accession>A0A0D2P652</accession>
<sequence length="144" mass="16330">MFPCIWALVLFLFVSYIVRLTCHSLNSCGQFAMKFFIPRMLFYNETPLSNLRVPFASRHHLGTGSVAVCRRVANSVAYFVHLYSQPTNAVHISADLSFPQPAHWSPISNDKLLLSRLRSQTPCEGPGDFDFRSCSSAVHWRHSP</sequence>
<organism evidence="2 3">
    <name type="scientific">Hypholoma sublateritium (strain FD-334 SS-4)</name>
    <dbReference type="NCBI Taxonomy" id="945553"/>
    <lineage>
        <taxon>Eukaryota</taxon>
        <taxon>Fungi</taxon>
        <taxon>Dikarya</taxon>
        <taxon>Basidiomycota</taxon>
        <taxon>Agaricomycotina</taxon>
        <taxon>Agaricomycetes</taxon>
        <taxon>Agaricomycetidae</taxon>
        <taxon>Agaricales</taxon>
        <taxon>Agaricineae</taxon>
        <taxon>Strophariaceae</taxon>
        <taxon>Hypholoma</taxon>
    </lineage>
</organism>
<dbReference type="Proteomes" id="UP000054270">
    <property type="component" value="Unassembled WGS sequence"/>
</dbReference>
<proteinExistence type="predicted"/>
<keyword evidence="3" id="KW-1185">Reference proteome</keyword>
<dbReference type="EMBL" id="KN817632">
    <property type="protein sequence ID" value="KJA15895.1"/>
    <property type="molecule type" value="Genomic_DNA"/>
</dbReference>
<evidence type="ECO:0000313" key="3">
    <source>
        <dbReference type="Proteomes" id="UP000054270"/>
    </source>
</evidence>